<evidence type="ECO:0000313" key="3">
    <source>
        <dbReference type="Proteomes" id="UP000624279"/>
    </source>
</evidence>
<keyword evidence="1" id="KW-0472">Membrane</keyword>
<dbReference type="EMBL" id="JACOGA010000005">
    <property type="protein sequence ID" value="MBC3873378.1"/>
    <property type="molecule type" value="Genomic_DNA"/>
</dbReference>
<proteinExistence type="predicted"/>
<feature type="transmembrane region" description="Helical" evidence="1">
    <location>
        <begin position="34"/>
        <end position="57"/>
    </location>
</feature>
<evidence type="ECO:0000256" key="1">
    <source>
        <dbReference type="SAM" id="Phobius"/>
    </source>
</evidence>
<keyword evidence="3" id="KW-1185">Reference proteome</keyword>
<dbReference type="RefSeq" id="WP_186941407.1">
    <property type="nucleotide sequence ID" value="NZ_JACOGA010000005.1"/>
</dbReference>
<reference evidence="2 3" key="1">
    <citation type="submission" date="2020-08" db="EMBL/GenBank/DDBJ databases">
        <title>Novel species isolated from subtropical streams in China.</title>
        <authorList>
            <person name="Lu H."/>
        </authorList>
    </citation>
    <scope>NUCLEOTIDE SEQUENCE [LARGE SCALE GENOMIC DNA]</scope>
    <source>
        <strain evidence="2 3">LX15W</strain>
    </source>
</reference>
<comment type="caution">
    <text evidence="2">The sequence shown here is derived from an EMBL/GenBank/DDBJ whole genome shotgun (WGS) entry which is preliminary data.</text>
</comment>
<sequence length="185" mass="20668">MARVQSLFCNLQIGVPAFQFNVKCLPMKLRTFKFFTFTSIVVVCLIVVFVANGFCFIPTYEAIARIPNSDSQLVLQLEPMHPYLAEYRRALVLRTKGEPDQHIEMLPDSGAYSRTQLYKLPDGRYVVRGYFDAVTIDVSKRSLTTEQDGQSIGTYLGAFDHIGNGGWRFIGANQSAELSLIAGGN</sequence>
<evidence type="ECO:0000313" key="2">
    <source>
        <dbReference type="EMBL" id="MBC3873378.1"/>
    </source>
</evidence>
<keyword evidence="1" id="KW-0812">Transmembrane</keyword>
<keyword evidence="1" id="KW-1133">Transmembrane helix</keyword>
<protein>
    <submittedName>
        <fullName evidence="2">Uncharacterized protein</fullName>
    </submittedName>
</protein>
<dbReference type="Proteomes" id="UP000624279">
    <property type="component" value="Unassembled WGS sequence"/>
</dbReference>
<organism evidence="2 3">
    <name type="scientific">Undibacterium flavidum</name>
    <dbReference type="NCBI Taxonomy" id="2762297"/>
    <lineage>
        <taxon>Bacteria</taxon>
        <taxon>Pseudomonadati</taxon>
        <taxon>Pseudomonadota</taxon>
        <taxon>Betaproteobacteria</taxon>
        <taxon>Burkholderiales</taxon>
        <taxon>Oxalobacteraceae</taxon>
        <taxon>Undibacterium</taxon>
    </lineage>
</organism>
<gene>
    <name evidence="2" type="ORF">H8K55_07260</name>
</gene>
<accession>A0ABR6Y9Q6</accession>
<name>A0ABR6Y9Q6_9BURK</name>